<dbReference type="InterPro" id="IPR032675">
    <property type="entry name" value="LRR_dom_sf"/>
</dbReference>
<accession>A0AAV9PII9</accession>
<dbReference type="SUPFAM" id="SSF48452">
    <property type="entry name" value="TPR-like"/>
    <property type="match status" value="1"/>
</dbReference>
<evidence type="ECO:0000313" key="4">
    <source>
        <dbReference type="EMBL" id="KAK5173525.1"/>
    </source>
</evidence>
<dbReference type="SUPFAM" id="SSF52047">
    <property type="entry name" value="RNI-like"/>
    <property type="match status" value="1"/>
</dbReference>
<gene>
    <name evidence="4" type="ORF">LTR77_002206</name>
</gene>
<dbReference type="PANTHER" id="PTHR22904:SF523">
    <property type="entry name" value="STRESS-INDUCED-PHOSPHOPROTEIN 1"/>
    <property type="match status" value="1"/>
</dbReference>
<evidence type="ECO:0000259" key="3">
    <source>
        <dbReference type="PROSITE" id="PS50181"/>
    </source>
</evidence>
<dbReference type="InterPro" id="IPR019734">
    <property type="entry name" value="TPR_rpt"/>
</dbReference>
<dbReference type="RefSeq" id="XP_064662220.1">
    <property type="nucleotide sequence ID" value="XM_064799465.1"/>
</dbReference>
<evidence type="ECO:0000256" key="1">
    <source>
        <dbReference type="ARBA" id="ARBA00022737"/>
    </source>
</evidence>
<dbReference type="InterPro" id="IPR001810">
    <property type="entry name" value="F-box_dom"/>
</dbReference>
<dbReference type="GeneID" id="89923553"/>
<sequence length="591" mass="66075">MNSLQDQGRALYKRGDYAKAIECFDRAIGRAESVQLVDNRAACHEKLKDLPAALKDAKKAIGLGREDPTGYLRAGKVLTKMDKPAIALDIYSHGLRSVRHVGQGYELLKKVHKETLDIISPPKSVDPLTMLPRELAETILEHLSFRERVNASRVSKGWAAFIRSTPNLWTHLDLSHAHRKVPAKFISRAINVGRSRLRKASLNRLWDFDKTLVALVKQCQLEELVLLQCGLQGTNLVRSIHSAKHLKSFNFGRDTQIPDEDLAAILKAISDRVEAISVTVGDQYKCIPASALTQRSVVRFDSVCEKLTSLTCTWVSTRCATTLLATASILYPNIKFLAIHQRLNETVSRPGRQIPLAECKQLLQLDLEVDLFNEDRLTLPPSLVRLRLAPIGSGHRPEPFLSLASSITALPCLQELSIVGWGHAWVHTLCYVLLRRHENDPPNTRNQESATDDSLLDLPSNALAEPQSKLRRLAVDYGIHEQNGKSLCAFLDVERLRELEHLAWTSAALCDDDEVSDIVKKQPKLRTLDLTGSSVTGVGVKEAAKLQNLEELVLDDCRFLGEDAVEWARAQGLRVRHKMKKEISGAKKVRY</sequence>
<dbReference type="InterPro" id="IPR036047">
    <property type="entry name" value="F-box-like_dom_sf"/>
</dbReference>
<dbReference type="PANTHER" id="PTHR22904">
    <property type="entry name" value="TPR REPEAT CONTAINING PROTEIN"/>
    <property type="match status" value="1"/>
</dbReference>
<evidence type="ECO:0000256" key="2">
    <source>
        <dbReference type="ARBA" id="ARBA00022803"/>
    </source>
</evidence>
<dbReference type="InterPro" id="IPR013105">
    <property type="entry name" value="TPR_2"/>
</dbReference>
<dbReference type="AlphaFoldDB" id="A0AAV9PII9"/>
<protein>
    <recommendedName>
        <fullName evidence="3">F-box domain-containing protein</fullName>
    </recommendedName>
</protein>
<dbReference type="SMART" id="SM00256">
    <property type="entry name" value="FBOX"/>
    <property type="match status" value="1"/>
</dbReference>
<dbReference type="Gene3D" id="1.25.40.10">
    <property type="entry name" value="Tetratricopeptide repeat domain"/>
    <property type="match status" value="1"/>
</dbReference>
<dbReference type="Pfam" id="PF12937">
    <property type="entry name" value="F-box-like"/>
    <property type="match status" value="1"/>
</dbReference>
<dbReference type="Gene3D" id="3.80.10.10">
    <property type="entry name" value="Ribonuclease Inhibitor"/>
    <property type="match status" value="2"/>
</dbReference>
<keyword evidence="5" id="KW-1185">Reference proteome</keyword>
<keyword evidence="2" id="KW-0802">TPR repeat</keyword>
<dbReference type="EMBL" id="JAVRRT010000003">
    <property type="protein sequence ID" value="KAK5173525.1"/>
    <property type="molecule type" value="Genomic_DNA"/>
</dbReference>
<dbReference type="Pfam" id="PF07719">
    <property type="entry name" value="TPR_2"/>
    <property type="match status" value="1"/>
</dbReference>
<evidence type="ECO:0000313" key="5">
    <source>
        <dbReference type="Proteomes" id="UP001337655"/>
    </source>
</evidence>
<proteinExistence type="predicted"/>
<dbReference type="PROSITE" id="PS50181">
    <property type="entry name" value="FBOX"/>
    <property type="match status" value="1"/>
</dbReference>
<dbReference type="SMART" id="SM00028">
    <property type="entry name" value="TPR"/>
    <property type="match status" value="3"/>
</dbReference>
<dbReference type="SUPFAM" id="SSF81383">
    <property type="entry name" value="F-box domain"/>
    <property type="match status" value="1"/>
</dbReference>
<feature type="domain" description="F-box" evidence="3">
    <location>
        <begin position="125"/>
        <end position="172"/>
    </location>
</feature>
<name>A0AAV9PII9_9PEZI</name>
<dbReference type="InterPro" id="IPR011990">
    <property type="entry name" value="TPR-like_helical_dom_sf"/>
</dbReference>
<reference evidence="4 5" key="1">
    <citation type="submission" date="2023-08" db="EMBL/GenBank/DDBJ databases">
        <title>Black Yeasts Isolated from many extreme environments.</title>
        <authorList>
            <person name="Coleine C."/>
            <person name="Stajich J.E."/>
            <person name="Selbmann L."/>
        </authorList>
    </citation>
    <scope>NUCLEOTIDE SEQUENCE [LARGE SCALE GENOMIC DNA]</scope>
    <source>
        <strain evidence="4 5">CCFEE 5935</strain>
    </source>
</reference>
<keyword evidence="1" id="KW-0677">Repeat</keyword>
<dbReference type="Proteomes" id="UP001337655">
    <property type="component" value="Unassembled WGS sequence"/>
</dbReference>
<dbReference type="GO" id="GO:0051879">
    <property type="term" value="F:Hsp90 protein binding"/>
    <property type="evidence" value="ECO:0007669"/>
    <property type="project" value="TreeGrafter"/>
</dbReference>
<comment type="caution">
    <text evidence="4">The sequence shown here is derived from an EMBL/GenBank/DDBJ whole genome shotgun (WGS) entry which is preliminary data.</text>
</comment>
<organism evidence="4 5">
    <name type="scientific">Saxophila tyrrhenica</name>
    <dbReference type="NCBI Taxonomy" id="1690608"/>
    <lineage>
        <taxon>Eukaryota</taxon>
        <taxon>Fungi</taxon>
        <taxon>Dikarya</taxon>
        <taxon>Ascomycota</taxon>
        <taxon>Pezizomycotina</taxon>
        <taxon>Dothideomycetes</taxon>
        <taxon>Dothideomycetidae</taxon>
        <taxon>Mycosphaerellales</taxon>
        <taxon>Extremaceae</taxon>
        <taxon>Saxophila</taxon>
    </lineage>
</organism>